<dbReference type="EMBL" id="JAVDQD010000001">
    <property type="protein sequence ID" value="MDR6238226.1"/>
    <property type="molecule type" value="Genomic_DNA"/>
</dbReference>
<dbReference type="AlphaFoldDB" id="A0AAE4BR29"/>
<accession>A0AAE4BR29</accession>
<proteinExistence type="predicted"/>
<reference evidence="1" key="1">
    <citation type="submission" date="2023-07" db="EMBL/GenBank/DDBJ databases">
        <title>Genomic Encyclopedia of Type Strains, Phase IV (KMG-IV): sequencing the most valuable type-strain genomes for metagenomic binning, comparative biology and taxonomic classification.</title>
        <authorList>
            <person name="Goeker M."/>
        </authorList>
    </citation>
    <scope>NUCLEOTIDE SEQUENCE</scope>
    <source>
        <strain evidence="1">DSM 26174</strain>
    </source>
</reference>
<comment type="caution">
    <text evidence="1">The sequence shown here is derived from an EMBL/GenBank/DDBJ whole genome shotgun (WGS) entry which is preliminary data.</text>
</comment>
<evidence type="ECO:0000313" key="1">
    <source>
        <dbReference type="EMBL" id="MDR6238226.1"/>
    </source>
</evidence>
<evidence type="ECO:0000313" key="2">
    <source>
        <dbReference type="Proteomes" id="UP001185092"/>
    </source>
</evidence>
<organism evidence="1 2">
    <name type="scientific">Aureibacter tunicatorum</name>
    <dbReference type="NCBI Taxonomy" id="866807"/>
    <lineage>
        <taxon>Bacteria</taxon>
        <taxon>Pseudomonadati</taxon>
        <taxon>Bacteroidota</taxon>
        <taxon>Cytophagia</taxon>
        <taxon>Cytophagales</taxon>
        <taxon>Persicobacteraceae</taxon>
        <taxon>Aureibacter</taxon>
    </lineage>
</organism>
<dbReference type="Proteomes" id="UP001185092">
    <property type="component" value="Unassembled WGS sequence"/>
</dbReference>
<dbReference type="RefSeq" id="WP_309937696.1">
    <property type="nucleotide sequence ID" value="NZ_AP025305.1"/>
</dbReference>
<name>A0AAE4BR29_9BACT</name>
<gene>
    <name evidence="1" type="ORF">HNQ88_001202</name>
</gene>
<sequence>MNKAMNGFQRVVFALAGMMLLLPFDSIGQYNGGMLGEDELQPDFPVGVKAVTSFNFDPLTGKNYVDFSDTELMIGMRQKLYNAWRGQFIFGMQFPDVNADLGKIFYTQVFTQVENERNTFKLGRTNAPSKLIDFPTLRDDDAIDLNYSLNPFSNGINTEDNQYANMIDFTHIINQRYSIGFHADNYIDEIDRQNFSVNALGLELMYKVPDSEIWNRNVLQQVGLSVLNYLTRREGYGSWASQSIRNYLGSFMLNINPDPVYFWDFSGQVIYNEGFKEIDNITTYQDYTRTETFALFGALRFVYRKLEKPLLISSGGFGYKFFSKVDDTKQMMAYYNFFYRLGNNFDVGLQYKYNLNQGKVLNVLEDDKHRIQLALVFSFDKIFNSQFDDRYSILNLEHKYIK</sequence>
<protein>
    <submittedName>
        <fullName evidence="1">Uncharacterized protein</fullName>
    </submittedName>
</protein>
<keyword evidence="2" id="KW-1185">Reference proteome</keyword>